<feature type="compositionally biased region" description="Acidic residues" evidence="2">
    <location>
        <begin position="852"/>
        <end position="862"/>
    </location>
</feature>
<accession>A0A0G4H2N7</accession>
<dbReference type="Proteomes" id="UP000041254">
    <property type="component" value="Unassembled WGS sequence"/>
</dbReference>
<feature type="compositionally biased region" description="Basic and acidic residues" evidence="2">
    <location>
        <begin position="1133"/>
        <end position="1147"/>
    </location>
</feature>
<feature type="region of interest" description="Disordered" evidence="2">
    <location>
        <begin position="562"/>
        <end position="710"/>
    </location>
</feature>
<dbReference type="EMBL" id="CDMY01000954">
    <property type="protein sequence ID" value="CEM37801.1"/>
    <property type="molecule type" value="Genomic_DNA"/>
</dbReference>
<protein>
    <recommendedName>
        <fullName evidence="5">WW domain-containing protein</fullName>
    </recommendedName>
</protein>
<evidence type="ECO:0000256" key="2">
    <source>
        <dbReference type="SAM" id="MobiDB-lite"/>
    </source>
</evidence>
<feature type="compositionally biased region" description="Polar residues" evidence="2">
    <location>
        <begin position="991"/>
        <end position="1003"/>
    </location>
</feature>
<dbReference type="InParanoid" id="A0A0G4H2N7"/>
<feature type="compositionally biased region" description="Polar residues" evidence="2">
    <location>
        <begin position="1158"/>
        <end position="1173"/>
    </location>
</feature>
<feature type="region of interest" description="Disordered" evidence="2">
    <location>
        <begin position="1217"/>
        <end position="1254"/>
    </location>
</feature>
<evidence type="ECO:0008006" key="5">
    <source>
        <dbReference type="Google" id="ProtNLM"/>
    </source>
</evidence>
<feature type="compositionally biased region" description="Low complexity" evidence="2">
    <location>
        <begin position="723"/>
        <end position="740"/>
    </location>
</feature>
<feature type="compositionally biased region" description="Acidic residues" evidence="2">
    <location>
        <begin position="700"/>
        <end position="710"/>
    </location>
</feature>
<feature type="region of interest" description="Disordered" evidence="2">
    <location>
        <begin position="1305"/>
        <end position="1330"/>
    </location>
</feature>
<feature type="compositionally biased region" description="Low complexity" evidence="2">
    <location>
        <begin position="127"/>
        <end position="136"/>
    </location>
</feature>
<name>A0A0G4H2N7_VITBC</name>
<organism evidence="3 4">
    <name type="scientific">Vitrella brassicaformis (strain CCMP3155)</name>
    <dbReference type="NCBI Taxonomy" id="1169540"/>
    <lineage>
        <taxon>Eukaryota</taxon>
        <taxon>Sar</taxon>
        <taxon>Alveolata</taxon>
        <taxon>Colpodellida</taxon>
        <taxon>Vitrellaceae</taxon>
        <taxon>Vitrella</taxon>
    </lineage>
</organism>
<feature type="region of interest" description="Disordered" evidence="2">
    <location>
        <begin position="723"/>
        <end position="905"/>
    </location>
</feature>
<proteinExistence type="predicted"/>
<feature type="compositionally biased region" description="Low complexity" evidence="2">
    <location>
        <begin position="1004"/>
        <end position="1015"/>
    </location>
</feature>
<gene>
    <name evidence="3" type="ORF">Vbra_19400</name>
</gene>
<feature type="compositionally biased region" description="Basic and acidic residues" evidence="2">
    <location>
        <begin position="587"/>
        <end position="607"/>
    </location>
</feature>
<feature type="region of interest" description="Disordered" evidence="2">
    <location>
        <begin position="105"/>
        <end position="136"/>
    </location>
</feature>
<feature type="compositionally biased region" description="Pro residues" evidence="2">
    <location>
        <begin position="1038"/>
        <end position="1054"/>
    </location>
</feature>
<feature type="region of interest" description="Disordered" evidence="2">
    <location>
        <begin position="922"/>
        <end position="1176"/>
    </location>
</feature>
<feature type="compositionally biased region" description="Basic and acidic residues" evidence="2">
    <location>
        <begin position="814"/>
        <end position="827"/>
    </location>
</feature>
<feature type="region of interest" description="Disordered" evidence="2">
    <location>
        <begin position="1346"/>
        <end position="1368"/>
    </location>
</feature>
<feature type="compositionally biased region" description="Polar residues" evidence="2">
    <location>
        <begin position="1305"/>
        <end position="1325"/>
    </location>
</feature>
<evidence type="ECO:0000256" key="1">
    <source>
        <dbReference type="SAM" id="Coils"/>
    </source>
</evidence>
<feature type="compositionally biased region" description="Pro residues" evidence="2">
    <location>
        <begin position="885"/>
        <end position="905"/>
    </location>
</feature>
<feature type="compositionally biased region" description="Low complexity" evidence="2">
    <location>
        <begin position="797"/>
        <end position="808"/>
    </location>
</feature>
<dbReference type="PROSITE" id="PS50096">
    <property type="entry name" value="IQ"/>
    <property type="match status" value="1"/>
</dbReference>
<feature type="compositionally biased region" description="Polar residues" evidence="2">
    <location>
        <begin position="757"/>
        <end position="766"/>
    </location>
</feature>
<keyword evidence="1" id="KW-0175">Coiled coil</keyword>
<feature type="coiled-coil region" evidence="1">
    <location>
        <begin position="217"/>
        <end position="248"/>
    </location>
</feature>
<reference evidence="3 4" key="1">
    <citation type="submission" date="2014-11" db="EMBL/GenBank/DDBJ databases">
        <authorList>
            <person name="Zhu J."/>
            <person name="Qi W."/>
            <person name="Song R."/>
        </authorList>
    </citation>
    <scope>NUCLEOTIDE SEQUENCE [LARGE SCALE GENOMIC DNA]</scope>
</reference>
<evidence type="ECO:0000313" key="3">
    <source>
        <dbReference type="EMBL" id="CEM37801.1"/>
    </source>
</evidence>
<sequence>MQGEIVTSLYDFPTRSVLKIPDIDPETLLEVGEGQMIEIIDVVTDDDDDAGEDAPVWFYAAVYEEKDEKTKGARERRRMGLIPATYTTYKAPRFSKTAAIEQTIDLEPPDVNVGEGTATQDQQKETPTSAPAVSPSPAAAAAASVLVESPAISSLPADSLTPEAPLSEPLQTVAADGQEAMAVAQEAVVAEEKKEAIEVPEQQEDKQILVLPSPEQTAKAKELLTGAMKENEALTEEKKQELEFAQQLGVESTSAFQWIYPCLRDKPLPPGWYEAQDAEGNSYFYHPTLEQPRAAEDGSILYVSPVTWDHPFLPLVTTFTAILNELAQLPPQSAIDEAQTLIGQSAAQTGQAMTSWEGPLTLDDGRTVWRNIDNGERSTLDPRQTLDYLYKLQNEILRRYCASMEKTRDEELAARERAMQAKVHNAAVKIQTLVRCHNARKTVAVLRQRALTVLGLRGALSQRHMQHRTSKTTMDKLALWRERRETAALTIQRFMRSKRERQRRLVVLWRNKSVKRQKLRSKSPVLAARFIQRTWRQHRQRLVAHRQSVVFIEWAKNQATHVPLPPIPDAAQDEQEEAPPIAEEAPEAERKEQSEEEEKREQGEATEHSFPAFESELSPPTDWTLPPSGPHEPEDTCLSEALAPAANGDTDETGSHYASRPSIVKGDSCASQDSLIAPQRTEREEERPSVSIAVMSLPLDEGETGAGDDVDIDLPVAVVTMSAGRASPAPARRSSSLTPRPTSPHEEDWHHKPWLTELQQQQTRTSIVGMGIPEERPQVWLMEMPQQGGEEKEEAGEPAAEAIRGEPPQSAPVREGKETAAETERHLPSPTAAVAPAVEQDDITEVVYAEAQAEEPSVDQQEELVKEEQSADVIAQEDEEAPGEPVYPPTEEPLLPPDETPAPPPVFLTEVAAAFDMDEAMPPARADEEPAGAGVEMRRPIVISPPGDRPLRPMRGGDGAGPPRRRHRSPRLPIPTTSFTPHPHSPRSESDVSTPLSSIQYEVSSGETESSRASSKIAREYRKKQQEQQQAERLDNQHPPPLPPALAPPQPPAPAAAQRHPRRARRASLQAVTTPQVPATAREEPTHTQGGRRRERGGSRVTRAPRTFHGGFSPATRRSTGAVAAGFQQLDTRAADRRAEVKPKRPPDAALPPLVTPHTLSKTTAESLLSSPMVSPRFERTASRISAAEMLTPDRRAVFFAPAKTDPLFGFFCRQMQPDSSTSAMSPRSGSPRRDRDRPQPVVDGSHHKSHYSVPCQSASPLLVRPCETPDLYRKLMSPIDRQQALHTVYRPAASLNTYEAIQDAPSQASTQRQQHAPVPTSKSKPGSHRDAKWVDKFTAFDNTRLPPTLSRVSTRGRATSGDGGATATGRRCCGGRTARVLPFLSQPSCLHGTPTL</sequence>
<keyword evidence="4" id="KW-1185">Reference proteome</keyword>
<dbReference type="VEuPathDB" id="CryptoDB:Vbra_19400"/>
<feature type="compositionally biased region" description="Basic and acidic residues" evidence="2">
    <location>
        <begin position="1017"/>
        <end position="1036"/>
    </location>
</feature>
<evidence type="ECO:0000313" key="4">
    <source>
        <dbReference type="Proteomes" id="UP000041254"/>
    </source>
</evidence>